<sequence length="157" mass="17372">MSTNSTTTKPAKILAIASRGGHWIQLLRLREAFEGQDVTFATSVPEYAAMVPDQKFRVITEASRKSKFRLMVLALQVLWLLITIRPDVVISTGAAPGYFAVMMGRWIGARTLWIDSIANAEEMSMSGKLALRHANAVLTQWSHLSQEGTVQYHGAVI</sequence>
<evidence type="ECO:0000256" key="1">
    <source>
        <dbReference type="ARBA" id="ARBA00004389"/>
    </source>
</evidence>
<dbReference type="InterPro" id="IPR013969">
    <property type="entry name" value="Oligosacch_biosynth_Alg14"/>
</dbReference>
<accession>A0A2S8GHF5</accession>
<proteinExistence type="predicted"/>
<dbReference type="AlphaFoldDB" id="A0A2S8GHF5"/>
<dbReference type="GO" id="GO:0006488">
    <property type="term" value="P:dolichol-linked oligosaccharide biosynthetic process"/>
    <property type="evidence" value="ECO:0007669"/>
    <property type="project" value="InterPro"/>
</dbReference>
<dbReference type="OrthoDB" id="555447at2"/>
<reference evidence="6 7" key="1">
    <citation type="submission" date="2018-02" db="EMBL/GenBank/DDBJ databases">
        <title>Comparative genomes isolates from brazilian mangrove.</title>
        <authorList>
            <person name="Araujo J.E."/>
            <person name="Taketani R.G."/>
            <person name="Silva M.C.P."/>
            <person name="Loureco M.V."/>
            <person name="Andreote F.D."/>
        </authorList>
    </citation>
    <scope>NUCLEOTIDE SEQUENCE [LARGE SCALE GENOMIC DNA]</scope>
    <source>
        <strain evidence="6 7">Nap-Phe MGV</strain>
    </source>
</reference>
<dbReference type="GO" id="GO:0004577">
    <property type="term" value="F:N-acetylglucosaminyldiphosphodolichol N-acetylglucosaminyltransferase activity"/>
    <property type="evidence" value="ECO:0007669"/>
    <property type="project" value="TreeGrafter"/>
</dbReference>
<evidence type="ECO:0000256" key="2">
    <source>
        <dbReference type="ARBA" id="ARBA00022692"/>
    </source>
</evidence>
<keyword evidence="5" id="KW-0472">Membrane</keyword>
<organism evidence="6 7">
    <name type="scientific">Blastopirellula marina</name>
    <dbReference type="NCBI Taxonomy" id="124"/>
    <lineage>
        <taxon>Bacteria</taxon>
        <taxon>Pseudomonadati</taxon>
        <taxon>Planctomycetota</taxon>
        <taxon>Planctomycetia</taxon>
        <taxon>Pirellulales</taxon>
        <taxon>Pirellulaceae</taxon>
        <taxon>Blastopirellula</taxon>
    </lineage>
</organism>
<evidence type="ECO:0000256" key="5">
    <source>
        <dbReference type="ARBA" id="ARBA00023136"/>
    </source>
</evidence>
<comment type="caution">
    <text evidence="6">The sequence shown here is derived from an EMBL/GenBank/DDBJ whole genome shotgun (WGS) entry which is preliminary data.</text>
</comment>
<evidence type="ECO:0000313" key="6">
    <source>
        <dbReference type="EMBL" id="PQO43892.1"/>
    </source>
</evidence>
<evidence type="ECO:0000256" key="3">
    <source>
        <dbReference type="ARBA" id="ARBA00022824"/>
    </source>
</evidence>
<keyword evidence="3" id="KW-0256">Endoplasmic reticulum</keyword>
<dbReference type="PANTHER" id="PTHR12154:SF4">
    <property type="entry name" value="UDP-N-ACETYLGLUCOSAMINE TRANSFERASE SUBUNIT ALG14 HOMOLOG"/>
    <property type="match status" value="1"/>
</dbReference>
<evidence type="ECO:0000256" key="4">
    <source>
        <dbReference type="ARBA" id="ARBA00022989"/>
    </source>
</evidence>
<protein>
    <submittedName>
        <fullName evidence="6">UDP-N-acetylglucosamine--LPS N-acetylglucosamine transferase</fullName>
    </submittedName>
</protein>
<keyword evidence="2" id="KW-0812">Transmembrane</keyword>
<comment type="subcellular location">
    <subcellularLocation>
        <location evidence="1">Endoplasmic reticulum membrane</location>
        <topology evidence="1">Single-pass membrane protein</topology>
    </subcellularLocation>
</comment>
<dbReference type="Gene3D" id="3.40.50.2000">
    <property type="entry name" value="Glycogen Phosphorylase B"/>
    <property type="match status" value="1"/>
</dbReference>
<keyword evidence="6" id="KW-0808">Transferase</keyword>
<dbReference type="PANTHER" id="PTHR12154">
    <property type="entry name" value="GLYCOSYL TRANSFERASE-RELATED"/>
    <property type="match status" value="1"/>
</dbReference>
<dbReference type="RefSeq" id="WP_105337648.1">
    <property type="nucleotide sequence ID" value="NZ_PUHZ01000022.1"/>
</dbReference>
<gene>
    <name evidence="6" type="ORF">C5Y93_22160</name>
</gene>
<dbReference type="SUPFAM" id="SSF53756">
    <property type="entry name" value="UDP-Glycosyltransferase/glycogen phosphorylase"/>
    <property type="match status" value="1"/>
</dbReference>
<dbReference type="Proteomes" id="UP000237819">
    <property type="component" value="Unassembled WGS sequence"/>
</dbReference>
<dbReference type="EMBL" id="PUHZ01000022">
    <property type="protein sequence ID" value="PQO43892.1"/>
    <property type="molecule type" value="Genomic_DNA"/>
</dbReference>
<dbReference type="Pfam" id="PF08660">
    <property type="entry name" value="Alg14"/>
    <property type="match status" value="1"/>
</dbReference>
<name>A0A2S8GHF5_9BACT</name>
<keyword evidence="4" id="KW-1133">Transmembrane helix</keyword>
<evidence type="ECO:0000313" key="7">
    <source>
        <dbReference type="Proteomes" id="UP000237819"/>
    </source>
</evidence>